<dbReference type="AlphaFoldDB" id="A0A923L6C9"/>
<sequence>MKTPYVQNLLVGKVKRVGNPDATNPLEKAWESGMFKSSTEMPVWLSKSGLKGDEVADKKNHGGQEKAIFAYPVSHYDYWQDEQHIEGIHIGGMGENLAVADMDEYTVCIGDTYQFGEAVIQVSQPRKPCWKPARRHQTMDLAMRIQKTGRTGWYFRVLQEGFVKAGAELALLERPHIEWSIANCNEVMYEKKNDLELAKKLVKCHLLADSWKQPLVKRLEGKASS</sequence>
<accession>A0A923L6C9</accession>
<reference evidence="2" key="1">
    <citation type="submission" date="2020-08" db="EMBL/GenBank/DDBJ databases">
        <title>Genome public.</title>
        <authorList>
            <person name="Liu C."/>
            <person name="Sun Q."/>
        </authorList>
    </citation>
    <scope>NUCLEOTIDE SEQUENCE</scope>
    <source>
        <strain evidence="2">BX22</strain>
    </source>
</reference>
<name>A0A923L6C9_9BACI</name>
<dbReference type="Proteomes" id="UP000637359">
    <property type="component" value="Unassembled WGS sequence"/>
</dbReference>
<dbReference type="InterPro" id="IPR052353">
    <property type="entry name" value="Benzoxazolinone_Detox_Enz"/>
</dbReference>
<dbReference type="SUPFAM" id="SSF50800">
    <property type="entry name" value="PK beta-barrel domain-like"/>
    <property type="match status" value="1"/>
</dbReference>
<dbReference type="InterPro" id="IPR011037">
    <property type="entry name" value="Pyrv_Knase-like_insert_dom_sf"/>
</dbReference>
<evidence type="ECO:0000259" key="1">
    <source>
        <dbReference type="PROSITE" id="PS51340"/>
    </source>
</evidence>
<evidence type="ECO:0000313" key="2">
    <source>
        <dbReference type="EMBL" id="MBC5637269.1"/>
    </source>
</evidence>
<dbReference type="EMBL" id="JACOOL010000007">
    <property type="protein sequence ID" value="MBC5637269.1"/>
    <property type="molecule type" value="Genomic_DNA"/>
</dbReference>
<dbReference type="PANTHER" id="PTHR30212:SF2">
    <property type="entry name" value="PROTEIN YIIM"/>
    <property type="match status" value="1"/>
</dbReference>
<evidence type="ECO:0000313" key="3">
    <source>
        <dbReference type="Proteomes" id="UP000637359"/>
    </source>
</evidence>
<proteinExistence type="predicted"/>
<dbReference type="Pfam" id="PF03473">
    <property type="entry name" value="MOSC"/>
    <property type="match status" value="1"/>
</dbReference>
<dbReference type="InterPro" id="IPR005163">
    <property type="entry name" value="Tri_helical_YiiM-like"/>
</dbReference>
<comment type="caution">
    <text evidence="2">The sequence shown here is derived from an EMBL/GenBank/DDBJ whole genome shotgun (WGS) entry which is preliminary data.</text>
</comment>
<dbReference type="GO" id="GO:0003824">
    <property type="term" value="F:catalytic activity"/>
    <property type="evidence" value="ECO:0007669"/>
    <property type="project" value="InterPro"/>
</dbReference>
<feature type="domain" description="MOSC" evidence="1">
    <location>
        <begin position="37"/>
        <end position="172"/>
    </location>
</feature>
<gene>
    <name evidence="2" type="ORF">H8S33_10685</name>
</gene>
<dbReference type="PANTHER" id="PTHR30212">
    <property type="entry name" value="PROTEIN YIIM"/>
    <property type="match status" value="1"/>
</dbReference>
<dbReference type="Pfam" id="PF03475">
    <property type="entry name" value="YiiM_3-alpha"/>
    <property type="match status" value="1"/>
</dbReference>
<dbReference type="RefSeq" id="WP_186869982.1">
    <property type="nucleotide sequence ID" value="NZ_JACOOL010000007.1"/>
</dbReference>
<protein>
    <submittedName>
        <fullName evidence="2">MOSC domain-containing protein</fullName>
    </submittedName>
</protein>
<dbReference type="Gene3D" id="2.40.33.20">
    <property type="entry name" value="PK beta-barrel domain-like"/>
    <property type="match status" value="1"/>
</dbReference>
<dbReference type="PROSITE" id="PS51340">
    <property type="entry name" value="MOSC"/>
    <property type="match status" value="1"/>
</dbReference>
<keyword evidence="3" id="KW-1185">Reference proteome</keyword>
<dbReference type="GO" id="GO:0030170">
    <property type="term" value="F:pyridoxal phosphate binding"/>
    <property type="evidence" value="ECO:0007669"/>
    <property type="project" value="InterPro"/>
</dbReference>
<dbReference type="GO" id="GO:0030151">
    <property type="term" value="F:molybdenum ion binding"/>
    <property type="evidence" value="ECO:0007669"/>
    <property type="project" value="InterPro"/>
</dbReference>
<dbReference type="InterPro" id="IPR005302">
    <property type="entry name" value="MoCF_Sase_C"/>
</dbReference>
<organism evidence="2 3">
    <name type="scientific">Ornithinibacillus hominis</name>
    <dbReference type="NCBI Taxonomy" id="2763055"/>
    <lineage>
        <taxon>Bacteria</taxon>
        <taxon>Bacillati</taxon>
        <taxon>Bacillota</taxon>
        <taxon>Bacilli</taxon>
        <taxon>Bacillales</taxon>
        <taxon>Bacillaceae</taxon>
        <taxon>Ornithinibacillus</taxon>
    </lineage>
</organism>